<feature type="region of interest" description="Disordered" evidence="2">
    <location>
        <begin position="159"/>
        <end position="178"/>
    </location>
</feature>
<evidence type="ECO:0000256" key="1">
    <source>
        <dbReference type="ARBA" id="ARBA00007959"/>
    </source>
</evidence>
<organism evidence="4 5">
    <name type="scientific">Ditylenchus destructor</name>
    <dbReference type="NCBI Taxonomy" id="166010"/>
    <lineage>
        <taxon>Eukaryota</taxon>
        <taxon>Metazoa</taxon>
        <taxon>Ecdysozoa</taxon>
        <taxon>Nematoda</taxon>
        <taxon>Chromadorea</taxon>
        <taxon>Rhabditida</taxon>
        <taxon>Tylenchina</taxon>
        <taxon>Tylenchomorpha</taxon>
        <taxon>Sphaerularioidea</taxon>
        <taxon>Anguinidae</taxon>
        <taxon>Anguininae</taxon>
        <taxon>Ditylenchus</taxon>
    </lineage>
</organism>
<name>A0AAD4NK80_9BILA</name>
<dbReference type="Proteomes" id="UP001201812">
    <property type="component" value="Unassembled WGS sequence"/>
</dbReference>
<feature type="compositionally biased region" description="Polar residues" evidence="2">
    <location>
        <begin position="162"/>
        <end position="174"/>
    </location>
</feature>
<comment type="caution">
    <text evidence="4">The sequence shown here is derived from an EMBL/GenBank/DDBJ whole genome shotgun (WGS) entry which is preliminary data.</text>
</comment>
<accession>A0AAD4NK80</accession>
<evidence type="ECO:0000313" key="4">
    <source>
        <dbReference type="EMBL" id="KAI1728443.1"/>
    </source>
</evidence>
<sequence length="188" mass="21281">MSSEQMHRSDRSNATVPLSIFVHLTLFSVLASITSASNVKPVEYPGFMRYAIPEKVVQWEPSPSNSRAYRLIMPQRQQEELLEVPYLGDESFQFQREGTKRQFKAPKMVCVPCILLPFLLAIYLKFIQPLVLKFIPASWKAKVDALLYPTATCPIKVPKQPTAEQSSQMPTEEVNNAGDCCDEAKKDI</sequence>
<keyword evidence="3" id="KW-1133">Transmembrane helix</keyword>
<dbReference type="PANTHER" id="PTHR13456:SF0">
    <property type="entry name" value="UPF0729 PROTEIN C18ORF32"/>
    <property type="match status" value="1"/>
</dbReference>
<dbReference type="Pfam" id="PF14975">
    <property type="entry name" value="DUF4512"/>
    <property type="match status" value="1"/>
</dbReference>
<evidence type="ECO:0000313" key="5">
    <source>
        <dbReference type="Proteomes" id="UP001201812"/>
    </source>
</evidence>
<keyword evidence="5" id="KW-1185">Reference proteome</keyword>
<keyword evidence="3" id="KW-0472">Membrane</keyword>
<dbReference type="AlphaFoldDB" id="A0AAD4NK80"/>
<evidence type="ECO:0000256" key="3">
    <source>
        <dbReference type="SAM" id="Phobius"/>
    </source>
</evidence>
<keyword evidence="3" id="KW-0812">Transmembrane</keyword>
<protein>
    <submittedName>
        <fullName evidence="4">Uncharacterized protein</fullName>
    </submittedName>
</protein>
<dbReference type="EMBL" id="JAKKPZ010000001">
    <property type="protein sequence ID" value="KAI1728443.1"/>
    <property type="molecule type" value="Genomic_DNA"/>
</dbReference>
<proteinExistence type="inferred from homology"/>
<feature type="transmembrane region" description="Helical" evidence="3">
    <location>
        <begin position="20"/>
        <end position="39"/>
    </location>
</feature>
<reference evidence="4" key="1">
    <citation type="submission" date="2022-01" db="EMBL/GenBank/DDBJ databases">
        <title>Genome Sequence Resource for Two Populations of Ditylenchus destructor, the Migratory Endoparasitic Phytonematode.</title>
        <authorList>
            <person name="Zhang H."/>
            <person name="Lin R."/>
            <person name="Xie B."/>
        </authorList>
    </citation>
    <scope>NUCLEOTIDE SEQUENCE</scope>
    <source>
        <strain evidence="4">BazhouSP</strain>
    </source>
</reference>
<evidence type="ECO:0000256" key="2">
    <source>
        <dbReference type="SAM" id="MobiDB-lite"/>
    </source>
</evidence>
<dbReference type="InterPro" id="IPR026776">
    <property type="entry name" value="UPF0729_C18orf32-like"/>
</dbReference>
<comment type="similarity">
    <text evidence="1">Belongs to the UPF0729 family.</text>
</comment>
<gene>
    <name evidence="4" type="ORF">DdX_00626</name>
</gene>
<dbReference type="PANTHER" id="PTHR13456">
    <property type="entry name" value="UPF0729 PROTEIN C18ORF32"/>
    <property type="match status" value="1"/>
</dbReference>
<feature type="transmembrane region" description="Helical" evidence="3">
    <location>
        <begin position="108"/>
        <end position="126"/>
    </location>
</feature>